<dbReference type="InterPro" id="IPR010982">
    <property type="entry name" value="Lambda_DNA-bd_dom_sf"/>
</dbReference>
<dbReference type="CDD" id="cd00093">
    <property type="entry name" value="HTH_XRE"/>
    <property type="match status" value="1"/>
</dbReference>
<evidence type="ECO:0000313" key="3">
    <source>
        <dbReference type="Proteomes" id="UP000028701"/>
    </source>
</evidence>
<dbReference type="Proteomes" id="UP000028701">
    <property type="component" value="Unassembled WGS sequence"/>
</dbReference>
<evidence type="ECO:0000259" key="1">
    <source>
        <dbReference type="PROSITE" id="PS50943"/>
    </source>
</evidence>
<dbReference type="RefSeq" id="WP_045232545.1">
    <property type="nucleotide sequence ID" value="NZ_BBJU01000031.1"/>
</dbReference>
<sequence>MAGPTIENWVEQLGLQLVQDPDLEKPVYRKPYRGKVHLNAELDDKISTSIREARDKRSLSRSKIAPLLGLSNAVYHRYETSVSRLTVSRLIHLCEVLDATPEEILAPAAPHLWGENQEHSRLLQNTISEIRQLDTEALERIFKLVASMEKKPTPTAGR</sequence>
<dbReference type="OrthoDB" id="8387270at2"/>
<protein>
    <submittedName>
        <fullName evidence="2">Putative Xre family DNA-binding protein</fullName>
    </submittedName>
</protein>
<feature type="domain" description="HTH cro/C1-type" evidence="1">
    <location>
        <begin position="50"/>
        <end position="104"/>
    </location>
</feature>
<name>A0A081D2I5_9HYPH</name>
<dbReference type="EMBL" id="BBJU01000031">
    <property type="protein sequence ID" value="GAK73131.1"/>
    <property type="molecule type" value="Genomic_DNA"/>
</dbReference>
<dbReference type="Pfam" id="PF01381">
    <property type="entry name" value="HTH_3"/>
    <property type="match status" value="1"/>
</dbReference>
<dbReference type="eggNOG" id="COG1396">
    <property type="taxonomic scope" value="Bacteria"/>
</dbReference>
<dbReference type="SUPFAM" id="SSF47413">
    <property type="entry name" value="lambda repressor-like DNA-binding domains"/>
    <property type="match status" value="1"/>
</dbReference>
<evidence type="ECO:0000313" key="2">
    <source>
        <dbReference type="EMBL" id="GAK73131.1"/>
    </source>
</evidence>
<proteinExistence type="predicted"/>
<accession>A0A081D2I5</accession>
<comment type="caution">
    <text evidence="2">The sequence shown here is derived from an EMBL/GenBank/DDBJ whole genome shotgun (WGS) entry which is preliminary data.</text>
</comment>
<dbReference type="AlphaFoldDB" id="A0A081D2I5"/>
<gene>
    <name evidence="2" type="ORF">RRU01S_31_00650</name>
</gene>
<reference evidence="2 3" key="1">
    <citation type="submission" date="2014-08" db="EMBL/GenBank/DDBJ databases">
        <title>Whole genome shotgun sequence of Rhizobium rubi NBRC 13261.</title>
        <authorList>
            <person name="Katano-Makiyama Y."/>
            <person name="Hosoyama A."/>
            <person name="Hashimoto M."/>
            <person name="Hosoyama Y."/>
            <person name="Noguchi M."/>
            <person name="Tsuchikane K."/>
            <person name="Uohara A."/>
            <person name="Ohji S."/>
            <person name="Ichikawa N."/>
            <person name="Kimura A."/>
            <person name="Yamazoe A."/>
            <person name="Fujita N."/>
        </authorList>
    </citation>
    <scope>NUCLEOTIDE SEQUENCE [LARGE SCALE GENOMIC DNA]</scope>
    <source>
        <strain evidence="2 3">NBRC 13261</strain>
    </source>
</reference>
<dbReference type="PROSITE" id="PS50943">
    <property type="entry name" value="HTH_CROC1"/>
    <property type="match status" value="1"/>
</dbReference>
<dbReference type="SMART" id="SM00530">
    <property type="entry name" value="HTH_XRE"/>
    <property type="match status" value="1"/>
</dbReference>
<keyword evidence="2" id="KW-0238">DNA-binding</keyword>
<dbReference type="InterPro" id="IPR001387">
    <property type="entry name" value="Cro/C1-type_HTH"/>
</dbReference>
<organism evidence="2 3">
    <name type="scientific">Agrobacterium rubi TR3 = NBRC 13261</name>
    <dbReference type="NCBI Taxonomy" id="1368415"/>
    <lineage>
        <taxon>Bacteria</taxon>
        <taxon>Pseudomonadati</taxon>
        <taxon>Pseudomonadota</taxon>
        <taxon>Alphaproteobacteria</taxon>
        <taxon>Hyphomicrobiales</taxon>
        <taxon>Rhizobiaceae</taxon>
        <taxon>Rhizobium/Agrobacterium group</taxon>
        <taxon>Agrobacterium</taxon>
    </lineage>
</organism>
<dbReference type="GO" id="GO:0003677">
    <property type="term" value="F:DNA binding"/>
    <property type="evidence" value="ECO:0007669"/>
    <property type="project" value="UniProtKB-KW"/>
</dbReference>
<dbReference type="Gene3D" id="1.10.260.40">
    <property type="entry name" value="lambda repressor-like DNA-binding domains"/>
    <property type="match status" value="1"/>
</dbReference>